<dbReference type="GeneID" id="19332636"/>
<dbReference type="HOGENOM" id="CLU_479895_0_0_1"/>
<dbReference type="SUPFAM" id="SSF52151">
    <property type="entry name" value="FabD/lysophospholipase-like"/>
    <property type="match status" value="1"/>
</dbReference>
<comment type="caution">
    <text evidence="4">Lacks conserved residue(s) required for the propagation of feature annotation.</text>
</comment>
<dbReference type="KEGG" id="pfj:MYCFIDRAFT_171462"/>
<dbReference type="PANTHER" id="PTHR24185">
    <property type="entry name" value="CALCIUM-INDEPENDENT PHOSPHOLIPASE A2-GAMMA"/>
    <property type="match status" value="1"/>
</dbReference>
<keyword evidence="1" id="KW-0378">Hydrolase</keyword>
<evidence type="ECO:0000313" key="7">
    <source>
        <dbReference type="EMBL" id="EME85555.1"/>
    </source>
</evidence>
<dbReference type="Pfam" id="PF01734">
    <property type="entry name" value="Patatin"/>
    <property type="match status" value="1"/>
</dbReference>
<feature type="short sequence motif" description="DGA/G" evidence="4">
    <location>
        <begin position="409"/>
        <end position="411"/>
    </location>
</feature>
<dbReference type="OrthoDB" id="3643842at2759"/>
<keyword evidence="8" id="KW-1185">Reference proteome</keyword>
<dbReference type="EMBL" id="KB446556">
    <property type="protein sequence ID" value="EME85555.1"/>
    <property type="molecule type" value="Genomic_DNA"/>
</dbReference>
<dbReference type="InterPro" id="IPR016035">
    <property type="entry name" value="Acyl_Trfase/lysoPLipase"/>
</dbReference>
<dbReference type="RefSeq" id="XP_007923128.1">
    <property type="nucleotide sequence ID" value="XM_007924937.1"/>
</dbReference>
<evidence type="ECO:0000256" key="1">
    <source>
        <dbReference type="ARBA" id="ARBA00022801"/>
    </source>
</evidence>
<dbReference type="GO" id="GO:0016020">
    <property type="term" value="C:membrane"/>
    <property type="evidence" value="ECO:0007669"/>
    <property type="project" value="TreeGrafter"/>
</dbReference>
<name>M2Z6Z0_PSEFD</name>
<dbReference type="GO" id="GO:0016042">
    <property type="term" value="P:lipid catabolic process"/>
    <property type="evidence" value="ECO:0007669"/>
    <property type="project" value="UniProtKB-KW"/>
</dbReference>
<feature type="compositionally biased region" description="Polar residues" evidence="5">
    <location>
        <begin position="147"/>
        <end position="161"/>
    </location>
</feature>
<evidence type="ECO:0000259" key="6">
    <source>
        <dbReference type="PROSITE" id="PS51635"/>
    </source>
</evidence>
<evidence type="ECO:0000313" key="8">
    <source>
        <dbReference type="Proteomes" id="UP000016932"/>
    </source>
</evidence>
<gene>
    <name evidence="7" type="ORF">MYCFIDRAFT_171462</name>
</gene>
<dbReference type="PROSITE" id="PS51635">
    <property type="entry name" value="PNPLA"/>
    <property type="match status" value="1"/>
</dbReference>
<evidence type="ECO:0000256" key="3">
    <source>
        <dbReference type="ARBA" id="ARBA00023098"/>
    </source>
</evidence>
<evidence type="ECO:0000256" key="2">
    <source>
        <dbReference type="ARBA" id="ARBA00022963"/>
    </source>
</evidence>
<dbReference type="PANTHER" id="PTHR24185:SF1">
    <property type="entry name" value="CALCIUM-INDEPENDENT PHOSPHOLIPASE A2-GAMMA"/>
    <property type="match status" value="1"/>
</dbReference>
<dbReference type="GO" id="GO:0019369">
    <property type="term" value="P:arachidonate metabolic process"/>
    <property type="evidence" value="ECO:0007669"/>
    <property type="project" value="TreeGrafter"/>
</dbReference>
<accession>M2Z6Z0</accession>
<sequence>MSAGIENPGLSSLIAIVVTTHSLWKDQNGDTTDVAKDLWSLQAVLEKFERINYAQAIQCIGESRLRETVQSCSMVVKRLRKTAHEHFGRNHGMRKRIPRRLEEDMTFREGTKKLKAFVCTFQAFYETAARSGPAPRPQGLNAGSIPKRSTWSNNDNPSARPTSPPIRDDPWQGQIVLSLDGSDLRGFAILIVLRVLLEEIEDQEILRDPWISDSYSSPRYQVADEDTSRSRKGRPSYDHFRPCHYFDYICGSGTGGIAAVMLGTMRYSIHDTIDVNTEIWSEISPGLSRVFRSMPQIPTKSPKSQNSLAMMDSLRRALDAPDAHRMRADEGKCQSIVYVAYKPRKGIMQSWSITSFEPSAVERQRRQAVSQYIDTDNILVIDACRATSAAPKLFKKVELDSVKHGSFRDGGLYRSNPAEDVYREINTRHRQDGSTVKALLSIGGRTARSFSEEDDRMLREWQRIDSFDYDRIPCATSGKSLRSIEEQAESLCQEGMPIRSTLRKWAILLVDIRHERCRTSRWETYAGLSASVEPLFPLETAQDTREFAEQMKWSGIDAMMVGSTQRTY</sequence>
<proteinExistence type="predicted"/>
<feature type="domain" description="PNPLA" evidence="6">
    <location>
        <begin position="177"/>
        <end position="422"/>
    </location>
</feature>
<evidence type="ECO:0000256" key="4">
    <source>
        <dbReference type="PROSITE-ProRule" id="PRU01161"/>
    </source>
</evidence>
<keyword evidence="3" id="KW-0443">Lipid metabolism</keyword>
<dbReference type="Proteomes" id="UP000016932">
    <property type="component" value="Unassembled WGS sequence"/>
</dbReference>
<dbReference type="GO" id="GO:0047499">
    <property type="term" value="F:calcium-independent phospholipase A2 activity"/>
    <property type="evidence" value="ECO:0007669"/>
    <property type="project" value="TreeGrafter"/>
</dbReference>
<reference evidence="7 8" key="1">
    <citation type="journal article" date="2012" name="PLoS Pathog.">
        <title>Diverse lifestyles and strategies of plant pathogenesis encoded in the genomes of eighteen Dothideomycetes fungi.</title>
        <authorList>
            <person name="Ohm R.A."/>
            <person name="Feau N."/>
            <person name="Henrissat B."/>
            <person name="Schoch C.L."/>
            <person name="Horwitz B.A."/>
            <person name="Barry K.W."/>
            <person name="Condon B.J."/>
            <person name="Copeland A.C."/>
            <person name="Dhillon B."/>
            <person name="Glaser F."/>
            <person name="Hesse C.N."/>
            <person name="Kosti I."/>
            <person name="LaButti K."/>
            <person name="Lindquist E.A."/>
            <person name="Lucas S."/>
            <person name="Salamov A.A."/>
            <person name="Bradshaw R.E."/>
            <person name="Ciuffetti L."/>
            <person name="Hamelin R.C."/>
            <person name="Kema G.H.J."/>
            <person name="Lawrence C."/>
            <person name="Scott J.A."/>
            <person name="Spatafora J.W."/>
            <person name="Turgeon B.G."/>
            <person name="de Wit P.J.G.M."/>
            <person name="Zhong S."/>
            <person name="Goodwin S.B."/>
            <person name="Grigoriev I.V."/>
        </authorList>
    </citation>
    <scope>NUCLEOTIDE SEQUENCE [LARGE SCALE GENOMIC DNA]</scope>
    <source>
        <strain evidence="7 8">CIRAD86</strain>
    </source>
</reference>
<dbReference type="STRING" id="383855.M2Z6Z0"/>
<evidence type="ECO:0000256" key="5">
    <source>
        <dbReference type="SAM" id="MobiDB-lite"/>
    </source>
</evidence>
<dbReference type="Gene3D" id="3.40.1090.10">
    <property type="entry name" value="Cytosolic phospholipase A2 catalytic domain"/>
    <property type="match status" value="1"/>
</dbReference>
<dbReference type="InterPro" id="IPR002641">
    <property type="entry name" value="PNPLA_dom"/>
</dbReference>
<dbReference type="eggNOG" id="ENOG502SUZZ">
    <property type="taxonomic scope" value="Eukaryota"/>
</dbReference>
<protein>
    <recommendedName>
        <fullName evidence="6">PNPLA domain-containing protein</fullName>
    </recommendedName>
</protein>
<dbReference type="GO" id="GO:0046486">
    <property type="term" value="P:glycerolipid metabolic process"/>
    <property type="evidence" value="ECO:0007669"/>
    <property type="project" value="UniProtKB-ARBA"/>
</dbReference>
<dbReference type="VEuPathDB" id="FungiDB:MYCFIDRAFT_171462"/>
<organism evidence="7 8">
    <name type="scientific">Pseudocercospora fijiensis (strain CIRAD86)</name>
    <name type="common">Black leaf streak disease fungus</name>
    <name type="synonym">Mycosphaerella fijiensis</name>
    <dbReference type="NCBI Taxonomy" id="383855"/>
    <lineage>
        <taxon>Eukaryota</taxon>
        <taxon>Fungi</taxon>
        <taxon>Dikarya</taxon>
        <taxon>Ascomycota</taxon>
        <taxon>Pezizomycotina</taxon>
        <taxon>Dothideomycetes</taxon>
        <taxon>Dothideomycetidae</taxon>
        <taxon>Mycosphaerellales</taxon>
        <taxon>Mycosphaerellaceae</taxon>
        <taxon>Pseudocercospora</taxon>
    </lineage>
</organism>
<feature type="region of interest" description="Disordered" evidence="5">
    <location>
        <begin position="130"/>
        <end position="170"/>
    </location>
</feature>
<keyword evidence="2" id="KW-0442">Lipid degradation</keyword>
<dbReference type="AlphaFoldDB" id="M2Z6Z0"/>